<comment type="caution">
    <text evidence="2">The sequence shown here is derived from an EMBL/GenBank/DDBJ whole genome shotgun (WGS) entry which is preliminary data.</text>
</comment>
<dbReference type="EMBL" id="JAMGBB010000001">
    <property type="protein sequence ID" value="MCL6740024.1"/>
    <property type="molecule type" value="Genomic_DNA"/>
</dbReference>
<evidence type="ECO:0000313" key="3">
    <source>
        <dbReference type="Proteomes" id="UP001165383"/>
    </source>
</evidence>
<keyword evidence="1" id="KW-0732">Signal</keyword>
<proteinExistence type="predicted"/>
<feature type="signal peptide" evidence="1">
    <location>
        <begin position="1"/>
        <end position="23"/>
    </location>
</feature>
<evidence type="ECO:0000256" key="1">
    <source>
        <dbReference type="SAM" id="SignalP"/>
    </source>
</evidence>
<sequence length="123" mass="12950">MKLLVALATLSLASCATIPSAEAGPTAGIGQIAYTNGIRVRPLQVVEDSRCPSNVQCVWAGRLIVRSDIIGGSWHRVMDLELGKGQPVADGTLTLVSAVPAKVAGAEPDPRSYRFTFRFDGGL</sequence>
<reference evidence="2" key="1">
    <citation type="submission" date="2022-05" db="EMBL/GenBank/DDBJ databases">
        <authorList>
            <person name="Jo J.-H."/>
            <person name="Im W.-T."/>
        </authorList>
    </citation>
    <scope>NUCLEOTIDE SEQUENCE</scope>
    <source>
        <strain evidence="2">RB56-2</strain>
    </source>
</reference>
<protein>
    <recommendedName>
        <fullName evidence="4">Lipoprotein</fullName>
    </recommendedName>
</protein>
<keyword evidence="3" id="KW-1185">Reference proteome</keyword>
<evidence type="ECO:0008006" key="4">
    <source>
        <dbReference type="Google" id="ProtNLM"/>
    </source>
</evidence>
<dbReference type="PROSITE" id="PS51257">
    <property type="entry name" value="PROKAR_LIPOPROTEIN"/>
    <property type="match status" value="1"/>
</dbReference>
<gene>
    <name evidence="2" type="ORF">LZ518_02600</name>
</gene>
<dbReference type="Proteomes" id="UP001165383">
    <property type="component" value="Unassembled WGS sequence"/>
</dbReference>
<accession>A0ABT0S7B7</accession>
<dbReference type="RefSeq" id="WP_249914482.1">
    <property type="nucleotide sequence ID" value="NZ_JAMGBB010000001.1"/>
</dbReference>
<organism evidence="2 3">
    <name type="scientific">Sphingomonas brevis</name>
    <dbReference type="NCBI Taxonomy" id="2908206"/>
    <lineage>
        <taxon>Bacteria</taxon>
        <taxon>Pseudomonadati</taxon>
        <taxon>Pseudomonadota</taxon>
        <taxon>Alphaproteobacteria</taxon>
        <taxon>Sphingomonadales</taxon>
        <taxon>Sphingomonadaceae</taxon>
        <taxon>Sphingomonas</taxon>
    </lineage>
</organism>
<evidence type="ECO:0000313" key="2">
    <source>
        <dbReference type="EMBL" id="MCL6740024.1"/>
    </source>
</evidence>
<feature type="chain" id="PRO_5046506010" description="Lipoprotein" evidence="1">
    <location>
        <begin position="24"/>
        <end position="123"/>
    </location>
</feature>
<name>A0ABT0S7B7_9SPHN</name>